<dbReference type="EMBL" id="FLRI01000461">
    <property type="protein sequence ID" value="SBT84417.1"/>
    <property type="molecule type" value="Genomic_DNA"/>
</dbReference>
<evidence type="ECO:0008006" key="3">
    <source>
        <dbReference type="Google" id="ProtNLM"/>
    </source>
</evidence>
<dbReference type="Proteomes" id="UP000242942">
    <property type="component" value="Unassembled WGS sequence"/>
</dbReference>
<evidence type="ECO:0000313" key="2">
    <source>
        <dbReference type="Proteomes" id="UP000242942"/>
    </source>
</evidence>
<dbReference type="AlphaFoldDB" id="A0A1D3JEU6"/>
<protein>
    <recommendedName>
        <fullName evidence="3">PIR protein</fullName>
    </recommendedName>
</protein>
<organism evidence="1 2">
    <name type="scientific">Plasmodium ovale</name>
    <name type="common">malaria parasite P. ovale</name>
    <dbReference type="NCBI Taxonomy" id="36330"/>
    <lineage>
        <taxon>Eukaryota</taxon>
        <taxon>Sar</taxon>
        <taxon>Alveolata</taxon>
        <taxon>Apicomplexa</taxon>
        <taxon>Aconoidasida</taxon>
        <taxon>Haemosporida</taxon>
        <taxon>Plasmodiidae</taxon>
        <taxon>Plasmodium</taxon>
        <taxon>Plasmodium (Plasmodium)</taxon>
    </lineage>
</organism>
<gene>
    <name evidence="1" type="primary">PocGH01_00195900</name>
    <name evidence="1" type="ORF">POCGH01_00195900</name>
</gene>
<sequence>MKNSHRDFFTNNMLDKILRNTENHDFEDIKFLCGLYNNKKKIYGIMTTNNSANSICPFIHEKIKFIKNMWMNENERIFESWSYVFDSKSTIYNKRKNNISYYTVRSS</sequence>
<keyword evidence="2" id="KW-1185">Reference proteome</keyword>
<proteinExistence type="predicted"/>
<name>A0A1D3JEU6_PLAOA</name>
<accession>A0A1D3JEU6</accession>
<dbReference type="VEuPathDB" id="PlasmoDB:PocGH01_00195900"/>
<evidence type="ECO:0000313" key="1">
    <source>
        <dbReference type="EMBL" id="SBT84417.1"/>
    </source>
</evidence>
<reference evidence="1 2" key="1">
    <citation type="submission" date="2016-06" db="EMBL/GenBank/DDBJ databases">
        <authorList>
            <consortium name="Pathogen Informatics"/>
        </authorList>
    </citation>
    <scope>NUCLEOTIDE SEQUENCE [LARGE SCALE GENOMIC DNA]</scope>
    <source>
        <strain evidence="1">PocGH01</strain>
    </source>
</reference>